<name>A0A9Q0N6Q5_9DIPT</name>
<dbReference type="EMBL" id="WJQU01000002">
    <property type="protein sequence ID" value="KAJ6644066.1"/>
    <property type="molecule type" value="Genomic_DNA"/>
</dbReference>
<dbReference type="Proteomes" id="UP001151699">
    <property type="component" value="Chromosome B"/>
</dbReference>
<sequence>MTQKKPQRSKDKEDIKEYFPKYCQWTDCEIIMRTGTSICKEYGYDFFAQETRIANCSILTSQLLCCSIGKLRPECTWSSCYPQTFFTPESVCGSESGHKFEAKRKLICSYERDKTEDSFRYECCPANITDKN</sequence>
<gene>
    <name evidence="1" type="ORF">Bhyg_09032</name>
</gene>
<evidence type="ECO:0000313" key="1">
    <source>
        <dbReference type="EMBL" id="KAJ6644066.1"/>
    </source>
</evidence>
<keyword evidence="2" id="KW-1185">Reference proteome</keyword>
<accession>A0A9Q0N6Q5</accession>
<reference evidence="1" key="1">
    <citation type="submission" date="2022-07" db="EMBL/GenBank/DDBJ databases">
        <authorList>
            <person name="Trinca V."/>
            <person name="Uliana J.V.C."/>
            <person name="Torres T.T."/>
            <person name="Ward R.J."/>
            <person name="Monesi N."/>
        </authorList>
    </citation>
    <scope>NUCLEOTIDE SEQUENCE</scope>
    <source>
        <strain evidence="1">HSMRA1968</strain>
        <tissue evidence="1">Whole embryos</tissue>
    </source>
</reference>
<protein>
    <submittedName>
        <fullName evidence="1">Uncharacterized protein</fullName>
    </submittedName>
</protein>
<dbReference type="AlphaFoldDB" id="A0A9Q0N6Q5"/>
<evidence type="ECO:0000313" key="2">
    <source>
        <dbReference type="Proteomes" id="UP001151699"/>
    </source>
</evidence>
<comment type="caution">
    <text evidence="1">The sequence shown here is derived from an EMBL/GenBank/DDBJ whole genome shotgun (WGS) entry which is preliminary data.</text>
</comment>
<organism evidence="1 2">
    <name type="scientific">Pseudolycoriella hygida</name>
    <dbReference type="NCBI Taxonomy" id="35572"/>
    <lineage>
        <taxon>Eukaryota</taxon>
        <taxon>Metazoa</taxon>
        <taxon>Ecdysozoa</taxon>
        <taxon>Arthropoda</taxon>
        <taxon>Hexapoda</taxon>
        <taxon>Insecta</taxon>
        <taxon>Pterygota</taxon>
        <taxon>Neoptera</taxon>
        <taxon>Endopterygota</taxon>
        <taxon>Diptera</taxon>
        <taxon>Nematocera</taxon>
        <taxon>Sciaroidea</taxon>
        <taxon>Sciaridae</taxon>
        <taxon>Pseudolycoriella</taxon>
    </lineage>
</organism>
<proteinExistence type="predicted"/>